<gene>
    <name evidence="1" type="ORF">ERS852470_03443</name>
</gene>
<evidence type="ECO:0000313" key="2">
    <source>
        <dbReference type="Proteomes" id="UP000095558"/>
    </source>
</evidence>
<dbReference type="Proteomes" id="UP000095558">
    <property type="component" value="Unassembled WGS sequence"/>
</dbReference>
<protein>
    <submittedName>
        <fullName evidence="1">Uncharacterized protein</fullName>
    </submittedName>
</protein>
<reference evidence="1 2" key="1">
    <citation type="submission" date="2015-09" db="EMBL/GenBank/DDBJ databases">
        <authorList>
            <consortium name="Pathogen Informatics"/>
        </authorList>
    </citation>
    <scope>NUCLEOTIDE SEQUENCE [LARGE SCALE GENOMIC DNA]</scope>
    <source>
        <strain evidence="1 2">2789STDY5834855</strain>
    </source>
</reference>
<dbReference type="GeneID" id="83013664"/>
<sequence length="47" mass="5709">MDTDKIRIPEFKDKKGKCLNCGKLTYFYDEGYFCTNKCREEYKNKEN</sequence>
<dbReference type="OrthoDB" id="415710at186801"/>
<proteinExistence type="predicted"/>
<dbReference type="AlphaFoldDB" id="A0A174I8D2"/>
<organism evidence="1 2">
    <name type="scientific">Clostridium disporicum</name>
    <dbReference type="NCBI Taxonomy" id="84024"/>
    <lineage>
        <taxon>Bacteria</taxon>
        <taxon>Bacillati</taxon>
        <taxon>Bacillota</taxon>
        <taxon>Clostridia</taxon>
        <taxon>Eubacteriales</taxon>
        <taxon>Clostridiaceae</taxon>
        <taxon>Clostridium</taxon>
    </lineage>
</organism>
<accession>A0A174I8D2</accession>
<dbReference type="EMBL" id="CYZV01000058">
    <property type="protein sequence ID" value="CUO81470.1"/>
    <property type="molecule type" value="Genomic_DNA"/>
</dbReference>
<dbReference type="RefSeq" id="WP_156327494.1">
    <property type="nucleotide sequence ID" value="NZ_CYZV01000058.1"/>
</dbReference>
<name>A0A174I8D2_9CLOT</name>
<evidence type="ECO:0000313" key="1">
    <source>
        <dbReference type="EMBL" id="CUO81470.1"/>
    </source>
</evidence>